<keyword evidence="2" id="KW-1185">Reference proteome</keyword>
<gene>
    <name evidence="1" type="ORF">JOD17_003132</name>
</gene>
<dbReference type="EMBL" id="JAFBEC010000009">
    <property type="protein sequence ID" value="MBM7634032.1"/>
    <property type="molecule type" value="Genomic_DNA"/>
</dbReference>
<dbReference type="Gene3D" id="3.90.105.50">
    <property type="match status" value="1"/>
</dbReference>
<protein>
    <recommendedName>
        <fullName evidence="3">DNA-binding protein</fullName>
    </recommendedName>
</protein>
<organism evidence="1 2">
    <name type="scientific">Geomicrobium sediminis</name>
    <dbReference type="NCBI Taxonomy" id="1347788"/>
    <lineage>
        <taxon>Bacteria</taxon>
        <taxon>Bacillati</taxon>
        <taxon>Bacillota</taxon>
        <taxon>Bacilli</taxon>
        <taxon>Bacillales</taxon>
        <taxon>Geomicrobium</taxon>
    </lineage>
</organism>
<comment type="caution">
    <text evidence="1">The sequence shown here is derived from an EMBL/GenBank/DDBJ whole genome shotgun (WGS) entry which is preliminary data.</text>
</comment>
<dbReference type="RefSeq" id="WP_204698777.1">
    <property type="nucleotide sequence ID" value="NZ_JAFBEC010000009.1"/>
</dbReference>
<name>A0ABS2PFJ1_9BACL</name>
<reference evidence="1 2" key="1">
    <citation type="submission" date="2021-01" db="EMBL/GenBank/DDBJ databases">
        <title>Genomic Encyclopedia of Type Strains, Phase IV (KMG-IV): sequencing the most valuable type-strain genomes for metagenomic binning, comparative biology and taxonomic classification.</title>
        <authorList>
            <person name="Goeker M."/>
        </authorList>
    </citation>
    <scope>NUCLEOTIDE SEQUENCE [LARGE SCALE GENOMIC DNA]</scope>
    <source>
        <strain evidence="1 2">DSM 25540</strain>
    </source>
</reference>
<sequence>MSFEDTLRKVVEEVVGEEIRSLEQRLAERQVNDPYPRVLTIKEAAEIMRVSEQRMRDIANHVVGFPAIREEGKNTRIKIPKEKFYQWLDNTELIS</sequence>
<dbReference type="Proteomes" id="UP000741863">
    <property type="component" value="Unassembled WGS sequence"/>
</dbReference>
<accession>A0ABS2PFJ1</accession>
<evidence type="ECO:0000313" key="1">
    <source>
        <dbReference type="EMBL" id="MBM7634032.1"/>
    </source>
</evidence>
<evidence type="ECO:0000313" key="2">
    <source>
        <dbReference type="Proteomes" id="UP000741863"/>
    </source>
</evidence>
<dbReference type="InterPro" id="IPR038148">
    <property type="entry name" value="Tn1545/Tn916_Xis"/>
</dbReference>
<evidence type="ECO:0008006" key="3">
    <source>
        <dbReference type="Google" id="ProtNLM"/>
    </source>
</evidence>
<proteinExistence type="predicted"/>